<proteinExistence type="predicted"/>
<keyword evidence="3" id="KW-1185">Reference proteome</keyword>
<name>C7QA72_CATAD</name>
<dbReference type="HOGENOM" id="CLU_007884_3_2_11"/>
<dbReference type="InterPro" id="IPR006076">
    <property type="entry name" value="FAD-dep_OxRdtase"/>
</dbReference>
<dbReference type="GO" id="GO:0005737">
    <property type="term" value="C:cytoplasm"/>
    <property type="evidence" value="ECO:0007669"/>
    <property type="project" value="TreeGrafter"/>
</dbReference>
<gene>
    <name evidence="2" type="ordered locus">Caci_1549</name>
</gene>
<dbReference type="Gene3D" id="3.50.50.60">
    <property type="entry name" value="FAD/NAD(P)-binding domain"/>
    <property type="match status" value="1"/>
</dbReference>
<dbReference type="AlphaFoldDB" id="C7QA72"/>
<dbReference type="KEGG" id="cai:Caci_1549"/>
<dbReference type="SUPFAM" id="SSF51905">
    <property type="entry name" value="FAD/NAD(P)-binding domain"/>
    <property type="match status" value="1"/>
</dbReference>
<evidence type="ECO:0000313" key="2">
    <source>
        <dbReference type="EMBL" id="ACU70470.1"/>
    </source>
</evidence>
<evidence type="ECO:0000259" key="1">
    <source>
        <dbReference type="Pfam" id="PF01266"/>
    </source>
</evidence>
<dbReference type="PANTHER" id="PTHR13847:SF285">
    <property type="entry name" value="FAD DEPENDENT OXIDOREDUCTASE DOMAIN-CONTAINING PROTEIN"/>
    <property type="match status" value="1"/>
</dbReference>
<feature type="domain" description="FAD dependent oxidoreductase" evidence="1">
    <location>
        <begin position="43"/>
        <end position="408"/>
    </location>
</feature>
<reference evidence="2 3" key="1">
    <citation type="journal article" date="2009" name="Stand. Genomic Sci.">
        <title>Complete genome sequence of Catenulispora acidiphila type strain (ID 139908).</title>
        <authorList>
            <person name="Copeland A."/>
            <person name="Lapidus A."/>
            <person name="Glavina Del Rio T."/>
            <person name="Nolan M."/>
            <person name="Lucas S."/>
            <person name="Chen F."/>
            <person name="Tice H."/>
            <person name="Cheng J.F."/>
            <person name="Bruce D."/>
            <person name="Goodwin L."/>
            <person name="Pitluck S."/>
            <person name="Mikhailova N."/>
            <person name="Pati A."/>
            <person name="Ivanova N."/>
            <person name="Mavromatis K."/>
            <person name="Chen A."/>
            <person name="Palaniappan K."/>
            <person name="Chain P."/>
            <person name="Land M."/>
            <person name="Hauser L."/>
            <person name="Chang Y.J."/>
            <person name="Jeffries C.D."/>
            <person name="Chertkov O."/>
            <person name="Brettin T."/>
            <person name="Detter J.C."/>
            <person name="Han C."/>
            <person name="Ali Z."/>
            <person name="Tindall B.J."/>
            <person name="Goker M."/>
            <person name="Bristow J."/>
            <person name="Eisen J.A."/>
            <person name="Markowitz V."/>
            <person name="Hugenholtz P."/>
            <person name="Kyrpides N.C."/>
            <person name="Klenk H.P."/>
        </authorList>
    </citation>
    <scope>NUCLEOTIDE SEQUENCE [LARGE SCALE GENOMIC DNA]</scope>
    <source>
        <strain evidence="3">DSM 44928 / JCM 14897 / NBRC 102108 / NRRL B-24433 / ID139908</strain>
    </source>
</reference>
<accession>C7QA72</accession>
<dbReference type="Pfam" id="PF01266">
    <property type="entry name" value="DAO"/>
    <property type="match status" value="1"/>
</dbReference>
<dbReference type="STRING" id="479433.Caci_1549"/>
<protein>
    <submittedName>
        <fullName evidence="2">FAD dependent oxidoreductase</fullName>
    </submittedName>
</protein>
<organism evidence="2 3">
    <name type="scientific">Catenulispora acidiphila (strain DSM 44928 / JCM 14897 / NBRC 102108 / NRRL B-24433 / ID139908)</name>
    <dbReference type="NCBI Taxonomy" id="479433"/>
    <lineage>
        <taxon>Bacteria</taxon>
        <taxon>Bacillati</taxon>
        <taxon>Actinomycetota</taxon>
        <taxon>Actinomycetes</taxon>
        <taxon>Catenulisporales</taxon>
        <taxon>Catenulisporaceae</taxon>
        <taxon>Catenulispora</taxon>
    </lineage>
</organism>
<dbReference type="EMBL" id="CP001700">
    <property type="protein sequence ID" value="ACU70470.1"/>
    <property type="molecule type" value="Genomic_DNA"/>
</dbReference>
<dbReference type="OrthoDB" id="9805852at2"/>
<sequence>MAAVSAVDAAGTIDGDLSLWHEQVAAAGPAPNRPTLAADIEADIAIVGAGYTGLWTAYYLAKADPSLRVVVLEREFAGFGASGRNGGWCSSLFPSSLAKVAKVGGGKERAVALQRALNETVDEVGRVAAEERIDCHFAKGGTVVLARTPVQLERAKASVADERSYGFGEEDVRLLSAAEASAMVGATNVLGGTFTPHCAAIQPAMLARGLAEAVDRLGVTIHEHTAVAAIHDGVVQTVGGARVRAGKVVRATEGYTPSIAGFQRDLAPVYSLMVATEPLPDAVWEQIGLAGRQTFSDFRHLIVYGQRTADSRLAFGGRGAPYHFGSRIEAGYDRDDRVHAEIRRTLRELFPVLKDTAFTHRWGGALGVPRDWFASVGYDARRRLGWAGGYVGDGVGATNLAGRTLADLLTGRDSALTRLPWVNHHSPRWEPEPLRWLGANIGLRTMSAADAEEERTGKSSVRAKVFGRFLGH</sequence>
<dbReference type="Proteomes" id="UP000000851">
    <property type="component" value="Chromosome"/>
</dbReference>
<dbReference type="InterPro" id="IPR036188">
    <property type="entry name" value="FAD/NAD-bd_sf"/>
</dbReference>
<dbReference type="RefSeq" id="WP_012785764.1">
    <property type="nucleotide sequence ID" value="NC_013131.1"/>
</dbReference>
<dbReference type="PANTHER" id="PTHR13847">
    <property type="entry name" value="SARCOSINE DEHYDROGENASE-RELATED"/>
    <property type="match status" value="1"/>
</dbReference>
<dbReference type="eggNOG" id="COG0665">
    <property type="taxonomic scope" value="Bacteria"/>
</dbReference>
<dbReference type="InParanoid" id="C7QA72"/>
<evidence type="ECO:0000313" key="3">
    <source>
        <dbReference type="Proteomes" id="UP000000851"/>
    </source>
</evidence>
<dbReference type="Gene3D" id="3.30.9.10">
    <property type="entry name" value="D-Amino Acid Oxidase, subunit A, domain 2"/>
    <property type="match status" value="1"/>
</dbReference>